<keyword evidence="3" id="KW-1185">Reference proteome</keyword>
<dbReference type="Pfam" id="PF00144">
    <property type="entry name" value="Beta-lactamase"/>
    <property type="match status" value="1"/>
</dbReference>
<evidence type="ECO:0000313" key="2">
    <source>
        <dbReference type="EMBL" id="GFF15273.1"/>
    </source>
</evidence>
<proteinExistence type="predicted"/>
<protein>
    <submittedName>
        <fullName evidence="2">Beta-lactamase/transpeptidase-like protein</fullName>
    </submittedName>
</protein>
<dbReference type="InterPro" id="IPR052907">
    <property type="entry name" value="Beta-lactamase/esterase"/>
</dbReference>
<dbReference type="EMBL" id="BLJY01000004">
    <property type="protein sequence ID" value="GFF15273.1"/>
    <property type="molecule type" value="Genomic_DNA"/>
</dbReference>
<feature type="compositionally biased region" description="Polar residues" evidence="1">
    <location>
        <begin position="187"/>
        <end position="199"/>
    </location>
</feature>
<feature type="region of interest" description="Disordered" evidence="1">
    <location>
        <begin position="187"/>
        <end position="206"/>
    </location>
</feature>
<reference evidence="2 3" key="1">
    <citation type="submission" date="2020-01" db="EMBL/GenBank/DDBJ databases">
        <title>Aspergillus terreus IFO 6365 whole genome shotgun sequence.</title>
        <authorList>
            <person name="Kanamasa S."/>
            <person name="Takahashi H."/>
        </authorList>
    </citation>
    <scope>NUCLEOTIDE SEQUENCE [LARGE SCALE GENOMIC DNA]</scope>
    <source>
        <strain evidence="2 3">IFO 6365</strain>
    </source>
</reference>
<comment type="caution">
    <text evidence="2">The sequence shown here is derived from an EMBL/GenBank/DDBJ whole genome shotgun (WGS) entry which is preliminary data.</text>
</comment>
<dbReference type="InterPro" id="IPR012338">
    <property type="entry name" value="Beta-lactam/transpept-like"/>
</dbReference>
<evidence type="ECO:0000313" key="3">
    <source>
        <dbReference type="Proteomes" id="UP000452235"/>
    </source>
</evidence>
<dbReference type="PANTHER" id="PTHR43319">
    <property type="entry name" value="BETA-LACTAMASE-RELATED"/>
    <property type="match status" value="1"/>
</dbReference>
<sequence>MNRSPDAVIPNSNPFEVGASLCVNRDGTNIIDLWGGYTNEQKSTEWTCDILVPLWSASKLVTNFATLMLVDRGLLDLNANLSSCWPEFAANGKENIKVRHVLSHATGLGNSEVSRAGALVGARDSFWVPYRIAGSFKRFIKGEIADPLGADFQLGALEKDRPRIAKVVPPLPMSLSGLEEGSVASKSLKSAPFQSTDTVTPEFRHA</sequence>
<accession>A0A5M3YTN9</accession>
<evidence type="ECO:0000256" key="1">
    <source>
        <dbReference type="SAM" id="MobiDB-lite"/>
    </source>
</evidence>
<name>A0A5M3YTN9_ASPTE</name>
<dbReference type="PANTHER" id="PTHR43319:SF3">
    <property type="entry name" value="BETA-LACTAMASE-RELATED DOMAIN-CONTAINING PROTEIN"/>
    <property type="match status" value="1"/>
</dbReference>
<organism evidence="2 3">
    <name type="scientific">Aspergillus terreus</name>
    <dbReference type="NCBI Taxonomy" id="33178"/>
    <lineage>
        <taxon>Eukaryota</taxon>
        <taxon>Fungi</taxon>
        <taxon>Dikarya</taxon>
        <taxon>Ascomycota</taxon>
        <taxon>Pezizomycotina</taxon>
        <taxon>Eurotiomycetes</taxon>
        <taxon>Eurotiomycetidae</taxon>
        <taxon>Eurotiales</taxon>
        <taxon>Aspergillaceae</taxon>
        <taxon>Aspergillus</taxon>
        <taxon>Aspergillus subgen. Circumdati</taxon>
    </lineage>
</organism>
<dbReference type="Proteomes" id="UP000452235">
    <property type="component" value="Unassembled WGS sequence"/>
</dbReference>
<dbReference type="OrthoDB" id="4363449at2759"/>
<gene>
    <name evidence="2" type="ORF">ATEIFO6365_0004039200</name>
</gene>
<dbReference type="InterPro" id="IPR001466">
    <property type="entry name" value="Beta-lactam-related"/>
</dbReference>
<dbReference type="AlphaFoldDB" id="A0A5M3YTN9"/>
<dbReference type="Gene3D" id="3.40.710.10">
    <property type="entry name" value="DD-peptidase/beta-lactamase superfamily"/>
    <property type="match status" value="1"/>
</dbReference>
<dbReference type="SUPFAM" id="SSF56601">
    <property type="entry name" value="beta-lactamase/transpeptidase-like"/>
    <property type="match status" value="1"/>
</dbReference>